<reference evidence="4 5" key="1">
    <citation type="submission" date="2024-01" db="EMBL/GenBank/DDBJ databases">
        <title>Genome assemblies of Stephania.</title>
        <authorList>
            <person name="Yang L."/>
        </authorList>
    </citation>
    <scope>NUCLEOTIDE SEQUENCE [LARGE SCALE GENOMIC DNA]</scope>
    <source>
        <strain evidence="4">JXDWG</strain>
        <tissue evidence="4">Leaf</tissue>
    </source>
</reference>
<protein>
    <recommendedName>
        <fullName evidence="3">CCHC-type domain-containing protein</fullName>
    </recommendedName>
</protein>
<proteinExistence type="predicted"/>
<dbReference type="SMART" id="SM00343">
    <property type="entry name" value="ZnF_C2HC"/>
    <property type="match status" value="1"/>
</dbReference>
<evidence type="ECO:0000259" key="3">
    <source>
        <dbReference type="PROSITE" id="PS50158"/>
    </source>
</evidence>
<dbReference type="SUPFAM" id="SSF57756">
    <property type="entry name" value="Retrovirus zinc finger-like domains"/>
    <property type="match status" value="1"/>
</dbReference>
<evidence type="ECO:0000313" key="4">
    <source>
        <dbReference type="EMBL" id="KAK9166744.1"/>
    </source>
</evidence>
<gene>
    <name evidence="4" type="ORF">Scep_001935</name>
</gene>
<evidence type="ECO:0000256" key="2">
    <source>
        <dbReference type="SAM" id="MobiDB-lite"/>
    </source>
</evidence>
<keyword evidence="1" id="KW-0862">Zinc</keyword>
<dbReference type="InterPro" id="IPR036875">
    <property type="entry name" value="Znf_CCHC_sf"/>
</dbReference>
<feature type="compositionally biased region" description="Basic and acidic residues" evidence="2">
    <location>
        <begin position="38"/>
        <end position="53"/>
    </location>
</feature>
<accession>A0AAP0LCV6</accession>
<feature type="domain" description="CCHC-type" evidence="3">
    <location>
        <begin position="105"/>
        <end position="120"/>
    </location>
</feature>
<keyword evidence="1" id="KW-0479">Metal-binding</keyword>
<organism evidence="4 5">
    <name type="scientific">Stephania cephalantha</name>
    <dbReference type="NCBI Taxonomy" id="152367"/>
    <lineage>
        <taxon>Eukaryota</taxon>
        <taxon>Viridiplantae</taxon>
        <taxon>Streptophyta</taxon>
        <taxon>Embryophyta</taxon>
        <taxon>Tracheophyta</taxon>
        <taxon>Spermatophyta</taxon>
        <taxon>Magnoliopsida</taxon>
        <taxon>Ranunculales</taxon>
        <taxon>Menispermaceae</taxon>
        <taxon>Menispermoideae</taxon>
        <taxon>Cissampelideae</taxon>
        <taxon>Stephania</taxon>
    </lineage>
</organism>
<dbReference type="GO" id="GO:0003676">
    <property type="term" value="F:nucleic acid binding"/>
    <property type="evidence" value="ECO:0007669"/>
    <property type="project" value="InterPro"/>
</dbReference>
<dbReference type="GO" id="GO:0008270">
    <property type="term" value="F:zinc ion binding"/>
    <property type="evidence" value="ECO:0007669"/>
    <property type="project" value="UniProtKB-KW"/>
</dbReference>
<keyword evidence="5" id="KW-1185">Reference proteome</keyword>
<dbReference type="AlphaFoldDB" id="A0AAP0LCV6"/>
<dbReference type="PROSITE" id="PS50158">
    <property type="entry name" value="ZF_CCHC"/>
    <property type="match status" value="1"/>
</dbReference>
<sequence>MYNITLTYETHLMQRSGMRSLTESEGQIGQSSRQKRPRDRDDREDRWYGRGHRDDDRAARAYAILALPAPLQRQTQDQRGKNWRSQGQGQWSGSQRAGPGWRIICWICKQEGHVRKDCSQRSTTPAVVTPVQT</sequence>
<name>A0AAP0LCV6_9MAGN</name>
<evidence type="ECO:0000313" key="5">
    <source>
        <dbReference type="Proteomes" id="UP001419268"/>
    </source>
</evidence>
<dbReference type="Pfam" id="PF00098">
    <property type="entry name" value="zf-CCHC"/>
    <property type="match status" value="1"/>
</dbReference>
<feature type="region of interest" description="Disordered" evidence="2">
    <location>
        <begin position="15"/>
        <end position="53"/>
    </location>
</feature>
<feature type="region of interest" description="Disordered" evidence="2">
    <location>
        <begin position="67"/>
        <end position="97"/>
    </location>
</feature>
<keyword evidence="1" id="KW-0863">Zinc-finger</keyword>
<comment type="caution">
    <text evidence="4">The sequence shown here is derived from an EMBL/GenBank/DDBJ whole genome shotgun (WGS) entry which is preliminary data.</text>
</comment>
<feature type="compositionally biased region" description="Low complexity" evidence="2">
    <location>
        <begin position="83"/>
        <end position="96"/>
    </location>
</feature>
<evidence type="ECO:0000256" key="1">
    <source>
        <dbReference type="PROSITE-ProRule" id="PRU00047"/>
    </source>
</evidence>
<feature type="compositionally biased region" description="Polar residues" evidence="2">
    <location>
        <begin position="17"/>
        <end position="32"/>
    </location>
</feature>
<dbReference type="InterPro" id="IPR001878">
    <property type="entry name" value="Znf_CCHC"/>
</dbReference>
<dbReference type="EMBL" id="JBBNAG010000001">
    <property type="protein sequence ID" value="KAK9166744.1"/>
    <property type="molecule type" value="Genomic_DNA"/>
</dbReference>
<dbReference type="Proteomes" id="UP001419268">
    <property type="component" value="Unassembled WGS sequence"/>
</dbReference>